<proteinExistence type="inferred from homology"/>
<evidence type="ECO:0000313" key="4">
    <source>
        <dbReference type="Proteomes" id="UP000242547"/>
    </source>
</evidence>
<evidence type="ECO:0000313" key="2">
    <source>
        <dbReference type="EMBL" id="PTE73918.1"/>
    </source>
</evidence>
<evidence type="ECO:0000256" key="1">
    <source>
        <dbReference type="ARBA" id="ARBA00008007"/>
    </source>
</evidence>
<dbReference type="AlphaFoldDB" id="A0A2T4KIU0"/>
<sequence>MTKCLQCLKPIHETLSILNFYKPKPRLCTTCLSQWKQCELVMNEYRCSRCLNYRTSTEETCLDCQFLAQTFTLMTQLYCGYKYTGIMKETIHNYKFMRDYYLADLLATMVRLPETTYDLIIPIPSPNERDRERTFNPVSTILDKMGVKYHNVLGTSLRPKQSSLGKLARAKATNPFFIKEDIELAGKEILLIDDIYTTGLTIHHAGEKLYEKSIRKFKVFTFSR</sequence>
<reference evidence="2" key="2">
    <citation type="submission" date="2018-03" db="EMBL/GenBank/DDBJ databases">
        <authorList>
            <person name="Keele B.F."/>
        </authorList>
    </citation>
    <scope>NUCLEOTIDE SEQUENCE</scope>
    <source>
        <strain evidence="3">SNUC 4143</strain>
        <strain evidence="2">SNUC 761</strain>
    </source>
</reference>
<evidence type="ECO:0000313" key="5">
    <source>
        <dbReference type="Proteomes" id="UP000243350"/>
    </source>
</evidence>
<dbReference type="GO" id="GO:0016757">
    <property type="term" value="F:glycosyltransferase activity"/>
    <property type="evidence" value="ECO:0007669"/>
    <property type="project" value="UniProtKB-KW"/>
</dbReference>
<dbReference type="InterPro" id="IPR000836">
    <property type="entry name" value="PRTase_dom"/>
</dbReference>
<dbReference type="Proteomes" id="UP000242547">
    <property type="component" value="Unassembled WGS sequence"/>
</dbReference>
<accession>A0A2T4KIU0</accession>
<dbReference type="Gene3D" id="3.40.50.2020">
    <property type="match status" value="1"/>
</dbReference>
<comment type="similarity">
    <text evidence="1">Belongs to the ComF/GntX family.</text>
</comment>
<dbReference type="InterPro" id="IPR051910">
    <property type="entry name" value="ComF/GntX_DNA_util-trans"/>
</dbReference>
<comment type="caution">
    <text evidence="2">The sequence shown here is derived from an EMBL/GenBank/DDBJ whole genome shotgun (WGS) entry which is preliminary data.</text>
</comment>
<protein>
    <submittedName>
        <fullName evidence="2">Amidophosphoribosyltransferase</fullName>
    </submittedName>
</protein>
<dbReference type="PANTHER" id="PTHR47505:SF1">
    <property type="entry name" value="DNA UTILIZATION PROTEIN YHGH"/>
    <property type="match status" value="1"/>
</dbReference>
<keyword evidence="2" id="KW-0328">Glycosyltransferase</keyword>
<dbReference type="EMBL" id="PYZH01000005">
    <property type="protein sequence ID" value="PTF16595.1"/>
    <property type="molecule type" value="Genomic_DNA"/>
</dbReference>
<dbReference type="Proteomes" id="UP000243350">
    <property type="component" value="Unassembled WGS sequence"/>
</dbReference>
<dbReference type="RefSeq" id="WP_107505841.1">
    <property type="nucleotide sequence ID" value="NZ_PYZH01000005.1"/>
</dbReference>
<dbReference type="PANTHER" id="PTHR47505">
    <property type="entry name" value="DNA UTILIZATION PROTEIN YHGH"/>
    <property type="match status" value="1"/>
</dbReference>
<evidence type="ECO:0000313" key="3">
    <source>
        <dbReference type="EMBL" id="PTF16595.1"/>
    </source>
</evidence>
<gene>
    <name evidence="2" type="ORF">BUY44_03850</name>
    <name evidence="3" type="ORF">BUY48_01600</name>
</gene>
<dbReference type="SUPFAM" id="SSF53271">
    <property type="entry name" value="PRTase-like"/>
    <property type="match status" value="1"/>
</dbReference>
<dbReference type="InterPro" id="IPR029057">
    <property type="entry name" value="PRTase-like"/>
</dbReference>
<reference evidence="4 5" key="1">
    <citation type="journal article" date="2016" name="Front. Microbiol.">
        <title>Comprehensive Phylogenetic Analysis of Bovine Non-aureus Staphylococci Species Based on Whole-Genome Sequencing.</title>
        <authorList>
            <person name="Naushad S."/>
            <person name="Barkema H.W."/>
            <person name="Luby C."/>
            <person name="Condas L.A."/>
            <person name="Nobrega D.B."/>
            <person name="Carson D.A."/>
            <person name="De Buck J."/>
        </authorList>
    </citation>
    <scope>NUCLEOTIDE SEQUENCE [LARGE SCALE GENOMIC DNA]</scope>
    <source>
        <strain evidence="3 5">SNUC 4143</strain>
        <strain evidence="2 4">SNUC 761</strain>
    </source>
</reference>
<dbReference type="EMBL" id="PYZL01000015">
    <property type="protein sequence ID" value="PTE73918.1"/>
    <property type="molecule type" value="Genomic_DNA"/>
</dbReference>
<keyword evidence="2" id="KW-0808">Transferase</keyword>
<name>A0A2T4KIU0_9STAP</name>
<organism evidence="2 4">
    <name type="scientific">Staphylococcus devriesei</name>
    <dbReference type="NCBI Taxonomy" id="586733"/>
    <lineage>
        <taxon>Bacteria</taxon>
        <taxon>Bacillati</taxon>
        <taxon>Bacillota</taxon>
        <taxon>Bacilli</taxon>
        <taxon>Bacillales</taxon>
        <taxon>Staphylococcaceae</taxon>
        <taxon>Staphylococcus</taxon>
    </lineage>
</organism>
<dbReference type="CDD" id="cd06223">
    <property type="entry name" value="PRTases_typeI"/>
    <property type="match status" value="1"/>
</dbReference>